<sequence>MRRLIGALVAVGLLAVATPGTAWAEDEKETPLATRLAAKSHPAVQLLATTYSATLAVPTMAANDKEVEKLVQETVRKVVNGELPQDEQSLYKYILEQWAADVDRFLRPVGPDRTVEAKVTGTCTGWWVTPDGYMVTGAHCVKPDTTELSQTFAKQALDQINKQDVAELIEAIAQEGQASDDNIEKATEIVVEFNAKHLKIGQISQSTTVLQSVQGGGVDKNAKELPAEIVSAGESYPGKDVAILKVNGQQNLPTLELGADDDVQVGDTFYIDGFPGTVTNNGSLSLESRLQPTFTQGPYNAQRSTQTGVPYFQTQAPAYGGNSGGPVFSDSGKVVGILIAGLNDSDGQSAQNQQLVLPVSVVKEKLNEKNVKPVTSNTTVAYNAALDSYFKRHYKRALPKFREVQALNPGHPYVAKYISDSQSAINAGKDETPPGLGFWLAVVGAAVVVAIIAVVLIMVLRRRSRRGSGPGQGLPGQLPGQNLPGPGMAGVPYGAGQPAPPVGPPPVQPTYPGGPGAPVPPAQPGAGGYQPPWPGAH</sequence>
<keyword evidence="5" id="KW-1185">Reference proteome</keyword>
<feature type="region of interest" description="Disordered" evidence="1">
    <location>
        <begin position="465"/>
        <end position="537"/>
    </location>
</feature>
<comment type="caution">
    <text evidence="4">The sequence shown here is derived from an EMBL/GenBank/DDBJ whole genome shotgun (WGS) entry which is preliminary data.</text>
</comment>
<dbReference type="PANTHER" id="PTHR43019">
    <property type="entry name" value="SERINE ENDOPROTEASE DEGS"/>
    <property type="match status" value="1"/>
</dbReference>
<evidence type="ECO:0000313" key="5">
    <source>
        <dbReference type="Proteomes" id="UP000539313"/>
    </source>
</evidence>
<proteinExistence type="predicted"/>
<protein>
    <submittedName>
        <fullName evidence="4">S1-C subfamily serine protease</fullName>
    </submittedName>
</protein>
<feature type="chain" id="PRO_5031364079" evidence="3">
    <location>
        <begin position="25"/>
        <end position="537"/>
    </location>
</feature>
<evidence type="ECO:0000256" key="3">
    <source>
        <dbReference type="SAM" id="SignalP"/>
    </source>
</evidence>
<feature type="compositionally biased region" description="Pro residues" evidence="1">
    <location>
        <begin position="498"/>
        <end position="509"/>
    </location>
</feature>
<keyword evidence="2" id="KW-0812">Transmembrane</keyword>
<reference evidence="4 5" key="1">
    <citation type="submission" date="2020-08" db="EMBL/GenBank/DDBJ databases">
        <title>Sequencing the genomes of 1000 actinobacteria strains.</title>
        <authorList>
            <person name="Klenk H.-P."/>
        </authorList>
    </citation>
    <scope>NUCLEOTIDE SEQUENCE [LARGE SCALE GENOMIC DNA]</scope>
    <source>
        <strain evidence="4 5">DSM 45823</strain>
    </source>
</reference>
<dbReference type="GO" id="GO:0008233">
    <property type="term" value="F:peptidase activity"/>
    <property type="evidence" value="ECO:0007669"/>
    <property type="project" value="UniProtKB-KW"/>
</dbReference>
<keyword evidence="3" id="KW-0732">Signal</keyword>
<organism evidence="4 5">
    <name type="scientific">Thermomonospora cellulosilytica</name>
    <dbReference type="NCBI Taxonomy" id="1411118"/>
    <lineage>
        <taxon>Bacteria</taxon>
        <taxon>Bacillati</taxon>
        <taxon>Actinomycetota</taxon>
        <taxon>Actinomycetes</taxon>
        <taxon>Streptosporangiales</taxon>
        <taxon>Thermomonosporaceae</taxon>
        <taxon>Thermomonospora</taxon>
    </lineage>
</organism>
<feature type="compositionally biased region" description="Low complexity" evidence="1">
    <location>
        <begin position="475"/>
        <end position="497"/>
    </location>
</feature>
<name>A0A7W3N3N7_9ACTN</name>
<keyword evidence="4" id="KW-0378">Hydrolase</keyword>
<keyword evidence="2" id="KW-1133">Transmembrane helix</keyword>
<accession>A0A7W3N3N7</accession>
<dbReference type="GO" id="GO:0006508">
    <property type="term" value="P:proteolysis"/>
    <property type="evidence" value="ECO:0007669"/>
    <property type="project" value="UniProtKB-KW"/>
</dbReference>
<dbReference type="EMBL" id="JACJII010000001">
    <property type="protein sequence ID" value="MBA9006935.1"/>
    <property type="molecule type" value="Genomic_DNA"/>
</dbReference>
<feature type="signal peptide" evidence="3">
    <location>
        <begin position="1"/>
        <end position="24"/>
    </location>
</feature>
<dbReference type="AlphaFoldDB" id="A0A7W3N3N7"/>
<dbReference type="Gene3D" id="2.40.10.10">
    <property type="entry name" value="Trypsin-like serine proteases"/>
    <property type="match status" value="2"/>
</dbReference>
<dbReference type="Proteomes" id="UP000539313">
    <property type="component" value="Unassembled WGS sequence"/>
</dbReference>
<dbReference type="SUPFAM" id="SSF50494">
    <property type="entry name" value="Trypsin-like serine proteases"/>
    <property type="match status" value="1"/>
</dbReference>
<evidence type="ECO:0000313" key="4">
    <source>
        <dbReference type="EMBL" id="MBA9006935.1"/>
    </source>
</evidence>
<keyword evidence="4" id="KW-0645">Protease</keyword>
<gene>
    <name evidence="4" type="ORF">HNR21_005817</name>
</gene>
<dbReference type="InterPro" id="IPR009003">
    <property type="entry name" value="Peptidase_S1_PA"/>
</dbReference>
<evidence type="ECO:0000256" key="1">
    <source>
        <dbReference type="SAM" id="MobiDB-lite"/>
    </source>
</evidence>
<dbReference type="Pfam" id="PF13365">
    <property type="entry name" value="Trypsin_2"/>
    <property type="match status" value="1"/>
</dbReference>
<feature type="transmembrane region" description="Helical" evidence="2">
    <location>
        <begin position="436"/>
        <end position="460"/>
    </location>
</feature>
<dbReference type="PANTHER" id="PTHR43019:SF23">
    <property type="entry name" value="PROTEASE DO-LIKE 5, CHLOROPLASTIC"/>
    <property type="match status" value="1"/>
</dbReference>
<dbReference type="RefSeq" id="WP_182707683.1">
    <property type="nucleotide sequence ID" value="NZ_JACJII010000001.1"/>
</dbReference>
<evidence type="ECO:0000256" key="2">
    <source>
        <dbReference type="SAM" id="Phobius"/>
    </source>
</evidence>
<dbReference type="InterPro" id="IPR043504">
    <property type="entry name" value="Peptidase_S1_PA_chymotrypsin"/>
</dbReference>
<keyword evidence="2" id="KW-0472">Membrane</keyword>